<name>A0A6I4SUT8_9SPHN</name>
<dbReference type="Proteomes" id="UP000433652">
    <property type="component" value="Unassembled WGS sequence"/>
</dbReference>
<reference evidence="2 3" key="1">
    <citation type="submission" date="2019-12" db="EMBL/GenBank/DDBJ databases">
        <title>Genomic-based taxomic classification of the family Erythrobacteraceae.</title>
        <authorList>
            <person name="Xu L."/>
        </authorList>
    </citation>
    <scope>NUCLEOTIDE SEQUENCE [LARGE SCALE GENOMIC DNA]</scope>
    <source>
        <strain evidence="2 3">MCCC 1K01500</strain>
    </source>
</reference>
<protein>
    <submittedName>
        <fullName evidence="2">Uncharacterized protein</fullName>
    </submittedName>
</protein>
<dbReference type="EMBL" id="WTYM01000033">
    <property type="protein sequence ID" value="MXO59238.1"/>
    <property type="molecule type" value="Genomic_DNA"/>
</dbReference>
<organism evidence="2 3">
    <name type="scientific">Croceibacterium salegens</name>
    <dbReference type="NCBI Taxonomy" id="1737568"/>
    <lineage>
        <taxon>Bacteria</taxon>
        <taxon>Pseudomonadati</taxon>
        <taxon>Pseudomonadota</taxon>
        <taxon>Alphaproteobacteria</taxon>
        <taxon>Sphingomonadales</taxon>
        <taxon>Erythrobacteraceae</taxon>
        <taxon>Croceibacterium</taxon>
    </lineage>
</organism>
<evidence type="ECO:0000313" key="2">
    <source>
        <dbReference type="EMBL" id="MXO59238.1"/>
    </source>
</evidence>
<accession>A0A6I4SUT8</accession>
<sequence>MFAKSLAGALALVSLTLPQAAWADDPNDPAMRNKKAREADAAEIRRLNREQQAYVSQRDAGYQAGWDAYRAYPQAQADYDKQMAEWRRAVKLCESGHREYCAR</sequence>
<evidence type="ECO:0000256" key="1">
    <source>
        <dbReference type="SAM" id="SignalP"/>
    </source>
</evidence>
<dbReference type="RefSeq" id="WP_159793461.1">
    <property type="nucleotide sequence ID" value="NZ_WTYM01000033.1"/>
</dbReference>
<dbReference type="OrthoDB" id="7427327at2"/>
<feature type="chain" id="PRO_5026326941" evidence="1">
    <location>
        <begin position="24"/>
        <end position="103"/>
    </location>
</feature>
<dbReference type="AlphaFoldDB" id="A0A6I4SUT8"/>
<keyword evidence="3" id="KW-1185">Reference proteome</keyword>
<gene>
    <name evidence="2" type="ORF">GRI89_06760</name>
</gene>
<keyword evidence="1" id="KW-0732">Signal</keyword>
<feature type="signal peptide" evidence="1">
    <location>
        <begin position="1"/>
        <end position="23"/>
    </location>
</feature>
<evidence type="ECO:0000313" key="3">
    <source>
        <dbReference type="Proteomes" id="UP000433652"/>
    </source>
</evidence>
<comment type="caution">
    <text evidence="2">The sequence shown here is derived from an EMBL/GenBank/DDBJ whole genome shotgun (WGS) entry which is preliminary data.</text>
</comment>
<proteinExistence type="predicted"/>